<name>A0A101J559_CHLLI</name>
<organism evidence="2 3">
    <name type="scientific">Chlorobium limicola</name>
    <dbReference type="NCBI Taxonomy" id="1092"/>
    <lineage>
        <taxon>Bacteria</taxon>
        <taxon>Pseudomonadati</taxon>
        <taxon>Chlorobiota</taxon>
        <taxon>Chlorobiia</taxon>
        <taxon>Chlorobiales</taxon>
        <taxon>Chlorobiaceae</taxon>
        <taxon>Chlorobium/Pelodictyon group</taxon>
        <taxon>Chlorobium</taxon>
    </lineage>
</organism>
<keyword evidence="3" id="KW-1185">Reference proteome</keyword>
<keyword evidence="1" id="KW-0812">Transmembrane</keyword>
<dbReference type="GO" id="GO:0019685">
    <property type="term" value="P:photosynthesis, dark reaction"/>
    <property type="evidence" value="ECO:0007669"/>
    <property type="project" value="InterPro"/>
</dbReference>
<evidence type="ECO:0000256" key="1">
    <source>
        <dbReference type="SAM" id="Phobius"/>
    </source>
</evidence>
<dbReference type="Proteomes" id="UP000053937">
    <property type="component" value="Unassembled WGS sequence"/>
</dbReference>
<keyword evidence="1" id="KW-0472">Membrane</keyword>
<proteinExistence type="predicted"/>
<dbReference type="GO" id="GO:0016836">
    <property type="term" value="F:hydro-lyase activity"/>
    <property type="evidence" value="ECO:0007669"/>
    <property type="project" value="InterPro"/>
</dbReference>
<dbReference type="EMBL" id="LMBR01000234">
    <property type="protein sequence ID" value="KUL20385.1"/>
    <property type="molecule type" value="Genomic_DNA"/>
</dbReference>
<dbReference type="OrthoDB" id="8562352at2"/>
<dbReference type="InterPro" id="IPR009905">
    <property type="entry name" value="BCHF"/>
</dbReference>
<accession>A0A101J559</accession>
<gene>
    <name evidence="2" type="ORF">ASB62_09215</name>
</gene>
<dbReference type="AlphaFoldDB" id="A0A101J559"/>
<dbReference type="GO" id="GO:0030494">
    <property type="term" value="P:bacteriochlorophyll biosynthetic process"/>
    <property type="evidence" value="ECO:0007669"/>
    <property type="project" value="InterPro"/>
</dbReference>
<dbReference type="Pfam" id="PF07284">
    <property type="entry name" value="BCHF"/>
    <property type="match status" value="1"/>
</dbReference>
<comment type="caution">
    <text evidence="2">The sequence shown here is derived from an EMBL/GenBank/DDBJ whole genome shotgun (WGS) entry which is preliminary data.</text>
</comment>
<reference evidence="2 3" key="1">
    <citation type="submission" date="2015-10" db="EMBL/GenBank/DDBJ databases">
        <title>Draft Genome Sequence of Chlorobium limicola strain Frasassi Growing under Artificial Lighting in the Frasassi Cave System.</title>
        <authorList>
            <person name="Mansor M."/>
            <person name="Macalady J."/>
        </authorList>
    </citation>
    <scope>NUCLEOTIDE SEQUENCE [LARGE SCALE GENOMIC DNA]</scope>
    <source>
        <strain evidence="2 3">Frasassi</strain>
    </source>
</reference>
<feature type="transmembrane region" description="Helical" evidence="1">
    <location>
        <begin position="96"/>
        <end position="114"/>
    </location>
</feature>
<feature type="transmembrane region" description="Helical" evidence="1">
    <location>
        <begin position="120"/>
        <end position="143"/>
    </location>
</feature>
<feature type="transmembrane region" description="Helical" evidence="1">
    <location>
        <begin position="51"/>
        <end position="75"/>
    </location>
</feature>
<keyword evidence="1" id="KW-1133">Transmembrane helix</keyword>
<evidence type="ECO:0000313" key="2">
    <source>
        <dbReference type="EMBL" id="KUL20385.1"/>
    </source>
</evidence>
<dbReference type="NCBIfam" id="TIGR02020">
    <property type="entry name" value="BchF"/>
    <property type="match status" value="1"/>
</dbReference>
<sequence>MPRYTPEQLAKRNASVWTEIQILLAPVQFVIFLTGIGLNAIYASNPASIDFFWVSVAILFKTLFFVILFITGMFFEKDLFGKWVFSKEFFWEDVGSSVATFFHFLYFVLAWKGYPDGTLVIWATVAYSSYIINAVQYLVRIWLEKSHERKLKLQAEA</sequence>
<evidence type="ECO:0000313" key="3">
    <source>
        <dbReference type="Proteomes" id="UP000053937"/>
    </source>
</evidence>
<feature type="transmembrane region" description="Helical" evidence="1">
    <location>
        <begin position="20"/>
        <end position="45"/>
    </location>
</feature>
<dbReference type="RefSeq" id="WP_059139595.1">
    <property type="nucleotide sequence ID" value="NZ_LMBR01000234.1"/>
</dbReference>
<protein>
    <submittedName>
        <fullName evidence="2">2-vinyl bacteriochlorophyllide hydratase</fullName>
    </submittedName>
</protein>